<sequence length="127" mass="13589">MRSKVGRGTTCTLYLPRFEGADRATDEGEPELPMDGHGTCVLMVEGEIDVGAFAVQMLADLGSGTVWATDAEEPLAQPAGNADRFAAVLPGRNGIDGSALIDSEHFVRWIGLIKSRENFRDTGLPNL</sequence>
<gene>
    <name evidence="1" type="ORF">QWZ12_21500</name>
</gene>
<evidence type="ECO:0000313" key="1">
    <source>
        <dbReference type="EMBL" id="MDN3593170.1"/>
    </source>
</evidence>
<comment type="caution">
    <text evidence="1">The sequence shown here is derived from an EMBL/GenBank/DDBJ whole genome shotgun (WGS) entry which is preliminary data.</text>
</comment>
<protein>
    <recommendedName>
        <fullName evidence="3">Toprim domain-containing protein</fullName>
    </recommendedName>
</protein>
<dbReference type="EMBL" id="JAUFPX010000041">
    <property type="protein sequence ID" value="MDN3593170.1"/>
    <property type="molecule type" value="Genomic_DNA"/>
</dbReference>
<dbReference type="RefSeq" id="WP_238226483.1">
    <property type="nucleotide sequence ID" value="NZ_BPQD01000017.1"/>
</dbReference>
<proteinExistence type="predicted"/>
<name>A0ABT8BN50_9HYPH</name>
<evidence type="ECO:0000313" key="2">
    <source>
        <dbReference type="Proteomes" id="UP001224644"/>
    </source>
</evidence>
<dbReference type="Proteomes" id="UP001224644">
    <property type="component" value="Unassembled WGS sequence"/>
</dbReference>
<keyword evidence="2" id="KW-1185">Reference proteome</keyword>
<evidence type="ECO:0008006" key="3">
    <source>
        <dbReference type="Google" id="ProtNLM"/>
    </source>
</evidence>
<reference evidence="2" key="1">
    <citation type="journal article" date="2019" name="Int. J. Syst. Evol. Microbiol.">
        <title>The Global Catalogue of Microorganisms (GCM) 10K type strain sequencing project: providing services to taxonomists for standard genome sequencing and annotation.</title>
        <authorList>
            <consortium name="The Broad Institute Genomics Platform"/>
            <consortium name="The Broad Institute Genome Sequencing Center for Infectious Disease"/>
            <person name="Wu L."/>
            <person name="Ma J."/>
        </authorList>
    </citation>
    <scope>NUCLEOTIDE SEQUENCE [LARGE SCALE GENOMIC DNA]</scope>
    <source>
        <strain evidence="2">CECT 7069</strain>
    </source>
</reference>
<accession>A0ABT8BN50</accession>
<organism evidence="1 2">
    <name type="scientific">Methylobacterium adhaesivum</name>
    <dbReference type="NCBI Taxonomy" id="333297"/>
    <lineage>
        <taxon>Bacteria</taxon>
        <taxon>Pseudomonadati</taxon>
        <taxon>Pseudomonadota</taxon>
        <taxon>Alphaproteobacteria</taxon>
        <taxon>Hyphomicrobiales</taxon>
        <taxon>Methylobacteriaceae</taxon>
        <taxon>Methylobacterium</taxon>
    </lineage>
</organism>